<proteinExistence type="predicted"/>
<accession>A0ABV8WS53</accession>
<dbReference type="Proteomes" id="UP001595882">
    <property type="component" value="Unassembled WGS sequence"/>
</dbReference>
<keyword evidence="4" id="KW-1185">Reference proteome</keyword>
<dbReference type="RefSeq" id="WP_390250563.1">
    <property type="nucleotide sequence ID" value="NZ_JBHSDT010000004.1"/>
</dbReference>
<feature type="domain" description="Uncharacterized protein YyaB-like PH" evidence="2">
    <location>
        <begin position="63"/>
        <end position="138"/>
    </location>
</feature>
<dbReference type="InterPro" id="IPR009589">
    <property type="entry name" value="PH_YyaB-like"/>
</dbReference>
<name>A0ABV8WS53_9BACI</name>
<keyword evidence="1" id="KW-0812">Transmembrane</keyword>
<dbReference type="EMBL" id="JBHSDT010000004">
    <property type="protein sequence ID" value="MFC4402717.1"/>
    <property type="molecule type" value="Genomic_DNA"/>
</dbReference>
<comment type="caution">
    <text evidence="3">The sequence shown here is derived from an EMBL/GenBank/DDBJ whole genome shotgun (WGS) entry which is preliminary data.</text>
</comment>
<keyword evidence="1" id="KW-1133">Transmembrane helix</keyword>
<evidence type="ECO:0000313" key="3">
    <source>
        <dbReference type="EMBL" id="MFC4402717.1"/>
    </source>
</evidence>
<gene>
    <name evidence="3" type="ORF">ACFOY7_06495</name>
</gene>
<evidence type="ECO:0000259" key="2">
    <source>
        <dbReference type="Pfam" id="PF06713"/>
    </source>
</evidence>
<organism evidence="3 4">
    <name type="scientific">Gracilibacillus xinjiangensis</name>
    <dbReference type="NCBI Taxonomy" id="1193282"/>
    <lineage>
        <taxon>Bacteria</taxon>
        <taxon>Bacillati</taxon>
        <taxon>Bacillota</taxon>
        <taxon>Bacilli</taxon>
        <taxon>Bacillales</taxon>
        <taxon>Bacillaceae</taxon>
        <taxon>Gracilibacillus</taxon>
    </lineage>
</organism>
<evidence type="ECO:0000256" key="1">
    <source>
        <dbReference type="SAM" id="Phobius"/>
    </source>
</evidence>
<feature type="transmembrane region" description="Helical" evidence="1">
    <location>
        <begin position="12"/>
        <end position="32"/>
    </location>
</feature>
<dbReference type="Pfam" id="PF06713">
    <property type="entry name" value="bPH_4"/>
    <property type="match status" value="1"/>
</dbReference>
<keyword evidence="1" id="KW-0472">Membrane</keyword>
<protein>
    <submittedName>
        <fullName evidence="3">PH domain-containing protein</fullName>
    </submittedName>
</protein>
<reference evidence="4" key="1">
    <citation type="journal article" date="2019" name="Int. J. Syst. Evol. Microbiol.">
        <title>The Global Catalogue of Microorganisms (GCM) 10K type strain sequencing project: providing services to taxonomists for standard genome sequencing and annotation.</title>
        <authorList>
            <consortium name="The Broad Institute Genomics Platform"/>
            <consortium name="The Broad Institute Genome Sequencing Center for Infectious Disease"/>
            <person name="Wu L."/>
            <person name="Ma J."/>
        </authorList>
    </citation>
    <scope>NUCLEOTIDE SEQUENCE [LARGE SCALE GENOMIC DNA]</scope>
    <source>
        <strain evidence="4">CCUG 37865</strain>
    </source>
</reference>
<feature type="transmembrane region" description="Helical" evidence="1">
    <location>
        <begin position="38"/>
        <end position="57"/>
    </location>
</feature>
<sequence length="147" mass="16782">MKFRAKRDQPFLLMILIAIVIIGIATILPIFLIPNPNLFDIILLIGIFGVCTGFSLWTTFDISYTLHDDYLFAKGGLFRSKIPYKDIIKIVPSTDILTGYRILSSRDGLEIFYKNSFFGSIKISPEDKNQFLEELEKRRAGNNTPTQ</sequence>
<evidence type="ECO:0000313" key="4">
    <source>
        <dbReference type="Proteomes" id="UP001595882"/>
    </source>
</evidence>